<accession>A0A6C0B3X5</accession>
<evidence type="ECO:0000313" key="2">
    <source>
        <dbReference type="EMBL" id="QHS86501.1"/>
    </source>
</evidence>
<evidence type="ECO:0000256" key="1">
    <source>
        <dbReference type="SAM" id="Phobius"/>
    </source>
</evidence>
<reference evidence="2" key="1">
    <citation type="journal article" date="2020" name="Nature">
        <title>Giant virus diversity and host interactions through global metagenomics.</title>
        <authorList>
            <person name="Schulz F."/>
            <person name="Roux S."/>
            <person name="Paez-Espino D."/>
            <person name="Jungbluth S."/>
            <person name="Walsh D.A."/>
            <person name="Denef V.J."/>
            <person name="McMahon K.D."/>
            <person name="Konstantinidis K.T."/>
            <person name="Eloe-Fadrosh E.A."/>
            <person name="Kyrpides N.C."/>
            <person name="Woyke T."/>
        </authorList>
    </citation>
    <scope>NUCLEOTIDE SEQUENCE</scope>
    <source>
        <strain evidence="2">GVMAG-M-3300009187-29</strain>
    </source>
</reference>
<name>A0A6C0B3X5_9ZZZZ</name>
<keyword evidence="1" id="KW-0812">Transmembrane</keyword>
<dbReference type="AlphaFoldDB" id="A0A6C0B3X5"/>
<feature type="transmembrane region" description="Helical" evidence="1">
    <location>
        <begin position="60"/>
        <end position="80"/>
    </location>
</feature>
<proteinExistence type="predicted"/>
<organism evidence="2">
    <name type="scientific">viral metagenome</name>
    <dbReference type="NCBI Taxonomy" id="1070528"/>
    <lineage>
        <taxon>unclassified sequences</taxon>
        <taxon>metagenomes</taxon>
        <taxon>organismal metagenomes</taxon>
    </lineage>
</organism>
<protein>
    <submittedName>
        <fullName evidence="2">Uncharacterized protein</fullName>
    </submittedName>
</protein>
<dbReference type="EMBL" id="MN739057">
    <property type="protein sequence ID" value="QHS86501.1"/>
    <property type="molecule type" value="Genomic_DNA"/>
</dbReference>
<keyword evidence="1" id="KW-1133">Transmembrane helix</keyword>
<keyword evidence="1" id="KW-0472">Membrane</keyword>
<sequence>MRITSLITSLSFRDGLSIRNIIGSRAVMSTVINEVNNELVNENTIIGEITNSYHNLQYDALYMFMFISSLYLQYQYFIYFDKKLKGTEMFSTIQERTKTILFIFMLVFTKNIQNAI</sequence>